<dbReference type="OrthoDB" id="3800398at2759"/>
<feature type="compositionally biased region" description="Basic and acidic residues" evidence="1">
    <location>
        <begin position="134"/>
        <end position="154"/>
    </location>
</feature>
<dbReference type="Proteomes" id="UP000244855">
    <property type="component" value="Unassembled WGS sequence"/>
</dbReference>
<accession>A0A2V1DKI6</accession>
<name>A0A2V1DKI6_9PLEO</name>
<gene>
    <name evidence="3" type="ORF">DM02DRAFT_33013</name>
</gene>
<evidence type="ECO:0000313" key="3">
    <source>
        <dbReference type="EMBL" id="PVH98692.1"/>
    </source>
</evidence>
<proteinExistence type="predicted"/>
<organism evidence="3 4">
    <name type="scientific">Periconia macrospinosa</name>
    <dbReference type="NCBI Taxonomy" id="97972"/>
    <lineage>
        <taxon>Eukaryota</taxon>
        <taxon>Fungi</taxon>
        <taxon>Dikarya</taxon>
        <taxon>Ascomycota</taxon>
        <taxon>Pezizomycotina</taxon>
        <taxon>Dothideomycetes</taxon>
        <taxon>Pleosporomycetidae</taxon>
        <taxon>Pleosporales</taxon>
        <taxon>Massarineae</taxon>
        <taxon>Periconiaceae</taxon>
        <taxon>Periconia</taxon>
    </lineage>
</organism>
<feature type="chain" id="PRO_5015912099" evidence="2">
    <location>
        <begin position="20"/>
        <end position="203"/>
    </location>
</feature>
<evidence type="ECO:0000256" key="2">
    <source>
        <dbReference type="SAM" id="SignalP"/>
    </source>
</evidence>
<feature type="signal peptide" evidence="2">
    <location>
        <begin position="1"/>
        <end position="19"/>
    </location>
</feature>
<keyword evidence="2" id="KW-0732">Signal</keyword>
<sequence>MHPPTLLLPLSLYLSLTLTISPSTSLAIASAAPPIAAHAKHHIKARGPVIPPEKRQEAPPVGVAEDGIESEREEDGKTYEFDRTWENEFDAGVPATPELAEEGERQGESNEQPAEPELQQQEQREQETPPPPAEDFKPEAPEIKEEEAQKPIAEKKKKPKKSLYTWPILKTDVLDCCPKYAYNCADRKAICVSILRFFPLPLA</sequence>
<evidence type="ECO:0000256" key="1">
    <source>
        <dbReference type="SAM" id="MobiDB-lite"/>
    </source>
</evidence>
<reference evidence="3 4" key="1">
    <citation type="journal article" date="2018" name="Sci. Rep.">
        <title>Comparative genomics provides insights into the lifestyle and reveals functional heterogeneity of dark septate endophytic fungi.</title>
        <authorList>
            <person name="Knapp D.G."/>
            <person name="Nemeth J.B."/>
            <person name="Barry K."/>
            <person name="Hainaut M."/>
            <person name="Henrissat B."/>
            <person name="Johnson J."/>
            <person name="Kuo A."/>
            <person name="Lim J.H.P."/>
            <person name="Lipzen A."/>
            <person name="Nolan M."/>
            <person name="Ohm R.A."/>
            <person name="Tamas L."/>
            <person name="Grigoriev I.V."/>
            <person name="Spatafora J.W."/>
            <person name="Nagy L.G."/>
            <person name="Kovacs G.M."/>
        </authorList>
    </citation>
    <scope>NUCLEOTIDE SEQUENCE [LARGE SCALE GENOMIC DNA]</scope>
    <source>
        <strain evidence="3 4">DSE2036</strain>
    </source>
</reference>
<feature type="region of interest" description="Disordered" evidence="1">
    <location>
        <begin position="47"/>
        <end position="160"/>
    </location>
</feature>
<feature type="compositionally biased region" description="Low complexity" evidence="1">
    <location>
        <begin position="111"/>
        <end position="121"/>
    </location>
</feature>
<protein>
    <submittedName>
        <fullName evidence="3">Uncharacterized protein</fullName>
    </submittedName>
</protein>
<dbReference type="AlphaFoldDB" id="A0A2V1DKI6"/>
<keyword evidence="4" id="KW-1185">Reference proteome</keyword>
<feature type="compositionally biased region" description="Basic and acidic residues" evidence="1">
    <location>
        <begin position="74"/>
        <end position="86"/>
    </location>
</feature>
<evidence type="ECO:0000313" key="4">
    <source>
        <dbReference type="Proteomes" id="UP000244855"/>
    </source>
</evidence>
<dbReference type="EMBL" id="KZ805408">
    <property type="protein sequence ID" value="PVH98692.1"/>
    <property type="molecule type" value="Genomic_DNA"/>
</dbReference>